<dbReference type="VEuPathDB" id="FungiDB:FUN_015006"/>
<proteinExistence type="predicted"/>
<comment type="caution">
    <text evidence="1">The sequence shown here is derived from an EMBL/GenBank/DDBJ whole genome shotgun (WGS) entry which is preliminary data.</text>
</comment>
<organism evidence="1 2">
    <name type="scientific">Rhizophagus irregularis</name>
    <dbReference type="NCBI Taxonomy" id="588596"/>
    <lineage>
        <taxon>Eukaryota</taxon>
        <taxon>Fungi</taxon>
        <taxon>Fungi incertae sedis</taxon>
        <taxon>Mucoromycota</taxon>
        <taxon>Glomeromycotina</taxon>
        <taxon>Glomeromycetes</taxon>
        <taxon>Glomerales</taxon>
        <taxon>Glomeraceae</taxon>
        <taxon>Rhizophagus</taxon>
    </lineage>
</organism>
<name>A0A2N0PIU3_9GLOM</name>
<dbReference type="VEuPathDB" id="FungiDB:RhiirA1_448828"/>
<evidence type="ECO:0000313" key="2">
    <source>
        <dbReference type="Proteomes" id="UP000232722"/>
    </source>
</evidence>
<accession>A0A2N0PIU3</accession>
<protein>
    <submittedName>
        <fullName evidence="1">Uncharacterized protein</fullName>
    </submittedName>
</protein>
<gene>
    <name evidence="1" type="ORF">RhiirA5_377589</name>
</gene>
<reference evidence="1 2" key="2">
    <citation type="submission" date="2017-09" db="EMBL/GenBank/DDBJ databases">
        <title>Extensive intraspecific genome diversity in a model arbuscular mycorrhizal fungus.</title>
        <authorList>
            <person name="Chen E.C."/>
            <person name="Morin E."/>
            <person name="Beaudet D."/>
            <person name="Noel J."/>
            <person name="Ndikumana S."/>
            <person name="Charron P."/>
            <person name="St-Onge C."/>
            <person name="Giorgi J."/>
            <person name="Grigoriev I.V."/>
            <person name="Roux C."/>
            <person name="Martin F.M."/>
            <person name="Corradi N."/>
        </authorList>
    </citation>
    <scope>NUCLEOTIDE SEQUENCE [LARGE SCALE GENOMIC DNA]</scope>
    <source>
        <strain evidence="1 2">A5</strain>
    </source>
</reference>
<dbReference type="Proteomes" id="UP000232722">
    <property type="component" value="Unassembled WGS sequence"/>
</dbReference>
<reference evidence="1 2" key="1">
    <citation type="submission" date="2016-04" db="EMBL/GenBank/DDBJ databases">
        <title>Genome analyses suggest a sexual origin of heterokaryosis in a supposedly ancient asexual fungus.</title>
        <authorList>
            <person name="Ropars J."/>
            <person name="Sedzielewska K."/>
            <person name="Noel J."/>
            <person name="Charron P."/>
            <person name="Farinelli L."/>
            <person name="Marton T."/>
            <person name="Kruger M."/>
            <person name="Pelin A."/>
            <person name="Brachmann A."/>
            <person name="Corradi N."/>
        </authorList>
    </citation>
    <scope>NUCLEOTIDE SEQUENCE [LARGE SCALE GENOMIC DNA]</scope>
    <source>
        <strain evidence="1 2">A5</strain>
    </source>
</reference>
<dbReference type="VEuPathDB" id="FungiDB:RhiirFUN_012190"/>
<dbReference type="AlphaFoldDB" id="A0A2N0PIU3"/>
<sequence length="293" mass="33277">MAMKGLNISGTEETIGKLAQRIVQGNLSEMEVKAKCKVLVESASNPNTTRLANDDQKEKCLLRKNKGIDYPDYFVLESVKERLDGYDISSKPGLQALSDVMIMLCIRPAEVKSLRISDGRVTGYVKHRDQVDIPRAFKSMEKNEERARQLLKWIQDAISSGQLKIRIPVNYRPRGVPYDQAKPFKLQTPTKTNHMAAHPGKSAEDLKKCLSIVNYIWKGISTTPFGMGDDFFDLSSPSRGPVDHQLGRILLNHELYDRMNVRKTNRICYQEKLLGYKKVAEGIYKRCECPQVI</sequence>
<dbReference type="EMBL" id="LLXJ01000719">
    <property type="protein sequence ID" value="PKC06745.1"/>
    <property type="molecule type" value="Genomic_DNA"/>
</dbReference>
<evidence type="ECO:0000313" key="1">
    <source>
        <dbReference type="EMBL" id="PKC06745.1"/>
    </source>
</evidence>